<dbReference type="EMBL" id="JBIRGQ010000013">
    <property type="protein sequence ID" value="MFH8551572.1"/>
    <property type="molecule type" value="Genomic_DNA"/>
</dbReference>
<keyword evidence="1" id="KW-0472">Membrane</keyword>
<accession>A0ABW7R2V6</accession>
<organism evidence="2 3">
    <name type="scientific">Streptomyces longisporoflavus</name>
    <dbReference type="NCBI Taxonomy" id="28044"/>
    <lineage>
        <taxon>Bacteria</taxon>
        <taxon>Bacillati</taxon>
        <taxon>Actinomycetota</taxon>
        <taxon>Actinomycetes</taxon>
        <taxon>Kitasatosporales</taxon>
        <taxon>Streptomycetaceae</taxon>
        <taxon>Streptomyces</taxon>
    </lineage>
</organism>
<reference evidence="2 3" key="1">
    <citation type="submission" date="2024-10" db="EMBL/GenBank/DDBJ databases">
        <title>The Natural Products Discovery Center: Release of the First 8490 Sequenced Strains for Exploring Actinobacteria Biosynthetic Diversity.</title>
        <authorList>
            <person name="Kalkreuter E."/>
            <person name="Kautsar S.A."/>
            <person name="Yang D."/>
            <person name="Bader C.D."/>
            <person name="Teijaro C.N."/>
            <person name="Fluegel L."/>
            <person name="Davis C.M."/>
            <person name="Simpson J.R."/>
            <person name="Lauterbach L."/>
            <person name="Steele A.D."/>
            <person name="Gui C."/>
            <person name="Meng S."/>
            <person name="Li G."/>
            <person name="Viehrig K."/>
            <person name="Ye F."/>
            <person name="Su P."/>
            <person name="Kiefer A.F."/>
            <person name="Nichols A."/>
            <person name="Cepeda A.J."/>
            <person name="Yan W."/>
            <person name="Fan B."/>
            <person name="Jiang Y."/>
            <person name="Adhikari A."/>
            <person name="Zheng C.-J."/>
            <person name="Schuster L."/>
            <person name="Cowan T.M."/>
            <person name="Smanski M.J."/>
            <person name="Chevrette M.G."/>
            <person name="De Carvalho L.P.S."/>
            <person name="Shen B."/>
        </authorList>
    </citation>
    <scope>NUCLEOTIDE SEQUENCE [LARGE SCALE GENOMIC DNA]</scope>
    <source>
        <strain evidence="2 3">NPDC017990</strain>
    </source>
</reference>
<name>A0ABW7R2V6_9ACTN</name>
<evidence type="ECO:0000256" key="1">
    <source>
        <dbReference type="SAM" id="Phobius"/>
    </source>
</evidence>
<keyword evidence="1" id="KW-1133">Transmembrane helix</keyword>
<gene>
    <name evidence="2" type="ORF">ACH4F9_42005</name>
</gene>
<keyword evidence="3" id="KW-1185">Reference proteome</keyword>
<evidence type="ECO:0000313" key="2">
    <source>
        <dbReference type="EMBL" id="MFH8551572.1"/>
    </source>
</evidence>
<protein>
    <recommendedName>
        <fullName evidence="4">Integral membrane protein</fullName>
    </recommendedName>
</protein>
<evidence type="ECO:0008006" key="4">
    <source>
        <dbReference type="Google" id="ProtNLM"/>
    </source>
</evidence>
<feature type="transmembrane region" description="Helical" evidence="1">
    <location>
        <begin position="85"/>
        <end position="105"/>
    </location>
</feature>
<sequence>MTTDPRPQPPNPTCPRCGGAEVRTVEQAQSGKGALTKNLGTRLAKGPQNSGGGGDGCMHFAEGLVLSLMFGGGLAYTGVEKDNQLYTIGGVVLGLLILAATIAVVRSDGRDKDAETSGEMLANEYWLPAHYCYDCEGVFCPGGTPWQGVLTTEQFKKLVWRQGRYDRQLQPGDKAKDAEIPPGTLIEG</sequence>
<dbReference type="Proteomes" id="UP001610818">
    <property type="component" value="Unassembled WGS sequence"/>
</dbReference>
<proteinExistence type="predicted"/>
<keyword evidence="1" id="KW-0812">Transmembrane</keyword>
<comment type="caution">
    <text evidence="2">The sequence shown here is derived from an EMBL/GenBank/DDBJ whole genome shotgun (WGS) entry which is preliminary data.</text>
</comment>
<dbReference type="RefSeq" id="WP_397718565.1">
    <property type="nucleotide sequence ID" value="NZ_JBIRGN010000013.1"/>
</dbReference>
<evidence type="ECO:0000313" key="3">
    <source>
        <dbReference type="Proteomes" id="UP001610818"/>
    </source>
</evidence>